<reference evidence="2" key="1">
    <citation type="submission" date="2016-10" db="EMBL/GenBank/DDBJ databases">
        <authorList>
            <person name="Varghese N."/>
            <person name="Submissions S."/>
        </authorList>
    </citation>
    <scope>NUCLEOTIDE SEQUENCE [LARGE SCALE GENOMIC DNA]</scope>
    <source>
        <strain evidence="2">LMG 26416</strain>
    </source>
</reference>
<proteinExistence type="predicted"/>
<dbReference type="STRING" id="416943.SAMN05445871_2426"/>
<gene>
    <name evidence="1" type="ORF">SAMN05192542_11724</name>
</gene>
<dbReference type="AlphaFoldDB" id="A0A1H7TY11"/>
<dbReference type="EMBL" id="FOAJ01000017">
    <property type="protein sequence ID" value="SEL89752.1"/>
    <property type="molecule type" value="Genomic_DNA"/>
</dbReference>
<organism evidence="1 2">
    <name type="scientific">Paraburkholderia caballeronis</name>
    <dbReference type="NCBI Taxonomy" id="416943"/>
    <lineage>
        <taxon>Bacteria</taxon>
        <taxon>Pseudomonadati</taxon>
        <taxon>Pseudomonadota</taxon>
        <taxon>Betaproteobacteria</taxon>
        <taxon>Burkholderiales</taxon>
        <taxon>Burkholderiaceae</taxon>
        <taxon>Paraburkholderia</taxon>
    </lineage>
</organism>
<accession>A0A1H7TY11</accession>
<protein>
    <submittedName>
        <fullName evidence="1">Uncharacterized protein</fullName>
    </submittedName>
</protein>
<sequence length="263" mass="29258">MAAIEISVRTNVREFERGLNDWVRKQIPFATVQSLNAMAWESRGAVQDAMRSDFDNPVPRTINSVRVGKATKQSLRATVWIDDEPNKGIPPEKWLSAEILGGPRHHKRFERALQARGLMPSGTYAVPGAGAPLDASGNIPGSFLVQLLSYLAAFGEQGYRANMTDKRRKRLHNIVVSEKGYKKIAGVAYFVSKGTGRNLHLPAGIYSKTGTHGSDIKPVIRFVRIPSYVERLPFGQIVEQRVKSRFDEILSEQFARAIASAKR</sequence>
<evidence type="ECO:0000313" key="2">
    <source>
        <dbReference type="Proteomes" id="UP000199120"/>
    </source>
</evidence>
<evidence type="ECO:0000313" key="1">
    <source>
        <dbReference type="EMBL" id="SEL89752.1"/>
    </source>
</evidence>
<dbReference type="RefSeq" id="WP_090545138.1">
    <property type="nucleotide sequence ID" value="NZ_FNSR01000001.1"/>
</dbReference>
<name>A0A1H7TY11_9BURK</name>
<dbReference type="OrthoDB" id="6871774at2"/>
<keyword evidence="2" id="KW-1185">Reference proteome</keyword>
<dbReference type="Proteomes" id="UP000199120">
    <property type="component" value="Unassembled WGS sequence"/>
</dbReference>